<sequence>MCWFWGPYGWFGGWIGSLIGLIIFGIILYLGYKLFKSLTISNSNQNNSALKILNEKLVKGEISEEEYLRKKAIISKNK</sequence>
<proteinExistence type="predicted"/>
<organism evidence="3 4">
    <name type="scientific">Thermosipho atlanticus DSM 15807</name>
    <dbReference type="NCBI Taxonomy" id="1123380"/>
    <lineage>
        <taxon>Bacteria</taxon>
        <taxon>Thermotogati</taxon>
        <taxon>Thermotogota</taxon>
        <taxon>Thermotogae</taxon>
        <taxon>Thermotogales</taxon>
        <taxon>Fervidobacteriaceae</taxon>
        <taxon>Thermosipho</taxon>
    </lineage>
</organism>
<dbReference type="Proteomes" id="UP000242592">
    <property type="component" value="Unassembled WGS sequence"/>
</dbReference>
<dbReference type="Pfam" id="PF09851">
    <property type="entry name" value="SHOCT"/>
    <property type="match status" value="1"/>
</dbReference>
<dbReference type="RefSeq" id="WP_143606698.1">
    <property type="nucleotide sequence ID" value="NZ_FQXN01000004.1"/>
</dbReference>
<accession>A0A1M5T1D8</accession>
<gene>
    <name evidence="3" type="ORF">SAMN02745199_1110</name>
</gene>
<keyword evidence="1" id="KW-1133">Transmembrane helix</keyword>
<dbReference type="InterPro" id="IPR018649">
    <property type="entry name" value="SHOCT"/>
</dbReference>
<evidence type="ECO:0000259" key="2">
    <source>
        <dbReference type="Pfam" id="PF09851"/>
    </source>
</evidence>
<evidence type="ECO:0000256" key="1">
    <source>
        <dbReference type="SAM" id="Phobius"/>
    </source>
</evidence>
<dbReference type="STRING" id="1123380.SAMN02745199_1110"/>
<feature type="transmembrane region" description="Helical" evidence="1">
    <location>
        <begin position="12"/>
        <end position="32"/>
    </location>
</feature>
<dbReference type="OrthoDB" id="49251at2"/>
<keyword evidence="1" id="KW-0472">Membrane</keyword>
<reference evidence="4" key="1">
    <citation type="submission" date="2016-11" db="EMBL/GenBank/DDBJ databases">
        <authorList>
            <person name="Varghese N."/>
            <person name="Submissions S."/>
        </authorList>
    </citation>
    <scope>NUCLEOTIDE SEQUENCE [LARGE SCALE GENOMIC DNA]</scope>
    <source>
        <strain evidence="4">DSM 15807</strain>
    </source>
</reference>
<keyword evidence="1" id="KW-0812">Transmembrane</keyword>
<keyword evidence="4" id="KW-1185">Reference proteome</keyword>
<dbReference type="EMBL" id="FQXN01000004">
    <property type="protein sequence ID" value="SHH44476.1"/>
    <property type="molecule type" value="Genomic_DNA"/>
</dbReference>
<name>A0A1M5T1D8_9BACT</name>
<evidence type="ECO:0000313" key="3">
    <source>
        <dbReference type="EMBL" id="SHH44476.1"/>
    </source>
</evidence>
<feature type="domain" description="SHOCT" evidence="2">
    <location>
        <begin position="49"/>
        <end position="74"/>
    </location>
</feature>
<evidence type="ECO:0000313" key="4">
    <source>
        <dbReference type="Proteomes" id="UP000242592"/>
    </source>
</evidence>
<protein>
    <submittedName>
        <fullName evidence="3">Putative membrane protein</fullName>
    </submittedName>
</protein>
<dbReference type="AlphaFoldDB" id="A0A1M5T1D8"/>